<gene>
    <name evidence="2" type="ORF">HPP92_020458</name>
</gene>
<dbReference type="Proteomes" id="UP000639772">
    <property type="component" value="Chromosome 11"/>
</dbReference>
<reference evidence="2 3" key="1">
    <citation type="journal article" date="2020" name="Nat. Food">
        <title>A phased Vanilla planifolia genome enables genetic improvement of flavour and production.</title>
        <authorList>
            <person name="Hasing T."/>
            <person name="Tang H."/>
            <person name="Brym M."/>
            <person name="Khazi F."/>
            <person name="Huang T."/>
            <person name="Chambers A.H."/>
        </authorList>
    </citation>
    <scope>NUCLEOTIDE SEQUENCE [LARGE SCALE GENOMIC DNA]</scope>
    <source>
        <tissue evidence="2">Leaf</tissue>
    </source>
</reference>
<dbReference type="EMBL" id="JADCNM010000011">
    <property type="protein sequence ID" value="KAG0461982.1"/>
    <property type="molecule type" value="Genomic_DNA"/>
</dbReference>
<keyword evidence="1" id="KW-0732">Signal</keyword>
<comment type="caution">
    <text evidence="2">The sequence shown here is derived from an EMBL/GenBank/DDBJ whole genome shotgun (WGS) entry which is preliminary data.</text>
</comment>
<organism evidence="2 3">
    <name type="scientific">Vanilla planifolia</name>
    <name type="common">Vanilla</name>
    <dbReference type="NCBI Taxonomy" id="51239"/>
    <lineage>
        <taxon>Eukaryota</taxon>
        <taxon>Viridiplantae</taxon>
        <taxon>Streptophyta</taxon>
        <taxon>Embryophyta</taxon>
        <taxon>Tracheophyta</taxon>
        <taxon>Spermatophyta</taxon>
        <taxon>Magnoliopsida</taxon>
        <taxon>Liliopsida</taxon>
        <taxon>Asparagales</taxon>
        <taxon>Orchidaceae</taxon>
        <taxon>Vanilloideae</taxon>
        <taxon>Vanilleae</taxon>
        <taxon>Vanilla</taxon>
    </lineage>
</organism>
<protein>
    <submittedName>
        <fullName evidence="2">Uncharacterized protein</fullName>
    </submittedName>
</protein>
<accession>A0A835Q604</accession>
<evidence type="ECO:0000256" key="1">
    <source>
        <dbReference type="SAM" id="SignalP"/>
    </source>
</evidence>
<sequence>MEFGRRLYISLSLSLLSLPLGSSSLKIEANKKNNPPTTFDSSPPFQLASSKTRPLFPFNDLALLFRTVTWSSYAMPLRTKAITSGVLLDAAMQSLRRSLGKESNSTIVKKVSHYEFRSHLSISQYKKLVLDSSKEFLKGIGLGPSFIWVGEMMGVLKGLWASSQFLNSLNYEDGDATA</sequence>
<feature type="chain" id="PRO_5032888103" evidence="1">
    <location>
        <begin position="25"/>
        <end position="178"/>
    </location>
</feature>
<name>A0A835Q604_VANPL</name>
<feature type="signal peptide" evidence="1">
    <location>
        <begin position="1"/>
        <end position="24"/>
    </location>
</feature>
<evidence type="ECO:0000313" key="2">
    <source>
        <dbReference type="EMBL" id="KAG0461982.1"/>
    </source>
</evidence>
<evidence type="ECO:0000313" key="3">
    <source>
        <dbReference type="Proteomes" id="UP000639772"/>
    </source>
</evidence>
<dbReference type="AlphaFoldDB" id="A0A835Q604"/>
<proteinExistence type="predicted"/>